<reference evidence="5" key="2">
    <citation type="submission" date="2025-08" db="UniProtKB">
        <authorList>
            <consortium name="Ensembl"/>
        </authorList>
    </citation>
    <scope>IDENTIFICATION</scope>
</reference>
<dbReference type="AlphaFoldDB" id="A0A4W6G3I8"/>
<feature type="domain" description="Chemokine interleukin-8-like" evidence="4">
    <location>
        <begin position="32"/>
        <end position="84"/>
    </location>
</feature>
<evidence type="ECO:0000256" key="3">
    <source>
        <dbReference type="SAM" id="SignalP"/>
    </source>
</evidence>
<dbReference type="Ensembl" id="ENSLCAT00010059890.1">
    <property type="protein sequence ID" value="ENSLCAP00010058294.1"/>
    <property type="gene ID" value="ENSLCAG00010027180.1"/>
</dbReference>
<dbReference type="GO" id="GO:0008009">
    <property type="term" value="F:chemokine activity"/>
    <property type="evidence" value="ECO:0007669"/>
    <property type="project" value="InterPro"/>
</dbReference>
<dbReference type="InParanoid" id="A0A4W6G3I8"/>
<keyword evidence="1" id="KW-0202">Cytokine</keyword>
<name>A0A4W6G3I8_LATCA</name>
<evidence type="ECO:0000256" key="1">
    <source>
        <dbReference type="ARBA" id="ARBA00022514"/>
    </source>
</evidence>
<organism evidence="5 6">
    <name type="scientific">Lates calcarifer</name>
    <name type="common">Barramundi</name>
    <name type="synonym">Holocentrus calcarifer</name>
    <dbReference type="NCBI Taxonomy" id="8187"/>
    <lineage>
        <taxon>Eukaryota</taxon>
        <taxon>Metazoa</taxon>
        <taxon>Chordata</taxon>
        <taxon>Craniata</taxon>
        <taxon>Vertebrata</taxon>
        <taxon>Euteleostomi</taxon>
        <taxon>Actinopterygii</taxon>
        <taxon>Neopterygii</taxon>
        <taxon>Teleostei</taxon>
        <taxon>Neoteleostei</taxon>
        <taxon>Acanthomorphata</taxon>
        <taxon>Carangaria</taxon>
        <taxon>Carangaria incertae sedis</taxon>
        <taxon>Centropomidae</taxon>
        <taxon>Lates</taxon>
    </lineage>
</organism>
<dbReference type="Pfam" id="PF00048">
    <property type="entry name" value="IL8"/>
    <property type="match status" value="1"/>
</dbReference>
<feature type="region of interest" description="Disordered" evidence="2">
    <location>
        <begin position="114"/>
        <end position="150"/>
    </location>
</feature>
<dbReference type="GO" id="GO:0005615">
    <property type="term" value="C:extracellular space"/>
    <property type="evidence" value="ECO:0007669"/>
    <property type="project" value="UniProtKB-KW"/>
</dbReference>
<dbReference type="Gene3D" id="2.40.50.40">
    <property type="match status" value="1"/>
</dbReference>
<dbReference type="InterPro" id="IPR036048">
    <property type="entry name" value="Interleukin_8-like_sf"/>
</dbReference>
<dbReference type="Proteomes" id="UP000314980">
    <property type="component" value="Unassembled WGS sequence"/>
</dbReference>
<sequence length="150" mass="15708">MVNSGSILKCALVAIVLVALARSGSAAEKLASCCKTVTKREITEPILGYLVQKPNPPCVKAVIFQTKSGLFCSQLTAPWVRRKIFAFEAAKAEANVMAMTSQPPVSLLSIITSTASPPASSSAPLSSSFSSFSSTSDSPTDETFSGEDNE</sequence>
<proteinExistence type="predicted"/>
<dbReference type="GO" id="GO:0006955">
    <property type="term" value="P:immune response"/>
    <property type="evidence" value="ECO:0007669"/>
    <property type="project" value="InterPro"/>
</dbReference>
<protein>
    <recommendedName>
        <fullName evidence="4">Chemokine interleukin-8-like domain-containing protein</fullName>
    </recommendedName>
</protein>
<evidence type="ECO:0000256" key="2">
    <source>
        <dbReference type="SAM" id="MobiDB-lite"/>
    </source>
</evidence>
<evidence type="ECO:0000313" key="6">
    <source>
        <dbReference type="Proteomes" id="UP000314980"/>
    </source>
</evidence>
<feature type="compositionally biased region" description="Low complexity" evidence="2">
    <location>
        <begin position="114"/>
        <end position="143"/>
    </location>
</feature>
<reference evidence="6" key="1">
    <citation type="submission" date="2015-09" db="EMBL/GenBank/DDBJ databases">
        <authorList>
            <person name="Sai Rama Sridatta P."/>
        </authorList>
    </citation>
    <scope>NUCLEOTIDE SEQUENCE [LARGE SCALE GENOMIC DNA]</scope>
</reference>
<feature type="chain" id="PRO_5021270633" description="Chemokine interleukin-8-like domain-containing protein" evidence="3">
    <location>
        <begin position="27"/>
        <end position="150"/>
    </location>
</feature>
<feature type="signal peptide" evidence="3">
    <location>
        <begin position="1"/>
        <end position="26"/>
    </location>
</feature>
<reference evidence="5" key="3">
    <citation type="submission" date="2025-09" db="UniProtKB">
        <authorList>
            <consortium name="Ensembl"/>
        </authorList>
    </citation>
    <scope>IDENTIFICATION</scope>
</reference>
<accession>A0A4W6G3I8</accession>
<keyword evidence="3" id="KW-0732">Signal</keyword>
<dbReference type="GeneTree" id="ENSGT01030000234839"/>
<evidence type="ECO:0000259" key="4">
    <source>
        <dbReference type="Pfam" id="PF00048"/>
    </source>
</evidence>
<evidence type="ECO:0000313" key="5">
    <source>
        <dbReference type="Ensembl" id="ENSLCAP00010058294.1"/>
    </source>
</evidence>
<dbReference type="InterPro" id="IPR001811">
    <property type="entry name" value="Chemokine_IL8-like_dom"/>
</dbReference>
<keyword evidence="6" id="KW-1185">Reference proteome</keyword>
<dbReference type="SUPFAM" id="SSF54117">
    <property type="entry name" value="Interleukin 8-like chemokines"/>
    <property type="match status" value="1"/>
</dbReference>